<comment type="caution">
    <text evidence="1">The sequence shown here is derived from an EMBL/GenBank/DDBJ whole genome shotgun (WGS) entry which is preliminary data.</text>
</comment>
<dbReference type="AlphaFoldDB" id="A0A9K3HQD5"/>
<protein>
    <submittedName>
        <fullName evidence="1">Uncharacterized protein</fullName>
    </submittedName>
</protein>
<dbReference type="Proteomes" id="UP000215914">
    <property type="component" value="Unassembled WGS sequence"/>
</dbReference>
<proteinExistence type="predicted"/>
<gene>
    <name evidence="1" type="ORF">HanXRQr2_Chr11g0494231</name>
</gene>
<organism evidence="1 2">
    <name type="scientific">Helianthus annuus</name>
    <name type="common">Common sunflower</name>
    <dbReference type="NCBI Taxonomy" id="4232"/>
    <lineage>
        <taxon>Eukaryota</taxon>
        <taxon>Viridiplantae</taxon>
        <taxon>Streptophyta</taxon>
        <taxon>Embryophyta</taxon>
        <taxon>Tracheophyta</taxon>
        <taxon>Spermatophyta</taxon>
        <taxon>Magnoliopsida</taxon>
        <taxon>eudicotyledons</taxon>
        <taxon>Gunneridae</taxon>
        <taxon>Pentapetalae</taxon>
        <taxon>asterids</taxon>
        <taxon>campanulids</taxon>
        <taxon>Asterales</taxon>
        <taxon>Asteraceae</taxon>
        <taxon>Asteroideae</taxon>
        <taxon>Heliantheae alliance</taxon>
        <taxon>Heliantheae</taxon>
        <taxon>Helianthus</taxon>
    </lineage>
</organism>
<keyword evidence="2" id="KW-1185">Reference proteome</keyword>
<sequence>MTNFFFLSCEPASIYFQFTPKSYKALLRFKCFNFRLPLPFPIDLEPHTTRLSSLGFGLVTLG</sequence>
<accession>A0A9K3HQD5</accession>
<name>A0A9K3HQD5_HELAN</name>
<evidence type="ECO:0000313" key="2">
    <source>
        <dbReference type="Proteomes" id="UP000215914"/>
    </source>
</evidence>
<reference evidence="1" key="1">
    <citation type="journal article" date="2017" name="Nature">
        <title>The sunflower genome provides insights into oil metabolism, flowering and Asterid evolution.</title>
        <authorList>
            <person name="Badouin H."/>
            <person name="Gouzy J."/>
            <person name="Grassa C.J."/>
            <person name="Murat F."/>
            <person name="Staton S.E."/>
            <person name="Cottret L."/>
            <person name="Lelandais-Briere C."/>
            <person name="Owens G.L."/>
            <person name="Carrere S."/>
            <person name="Mayjonade B."/>
            <person name="Legrand L."/>
            <person name="Gill N."/>
            <person name="Kane N.C."/>
            <person name="Bowers J.E."/>
            <person name="Hubner S."/>
            <person name="Bellec A."/>
            <person name="Berard A."/>
            <person name="Berges H."/>
            <person name="Blanchet N."/>
            <person name="Boniface M.C."/>
            <person name="Brunel D."/>
            <person name="Catrice O."/>
            <person name="Chaidir N."/>
            <person name="Claudel C."/>
            <person name="Donnadieu C."/>
            <person name="Faraut T."/>
            <person name="Fievet G."/>
            <person name="Helmstetter N."/>
            <person name="King M."/>
            <person name="Knapp S.J."/>
            <person name="Lai Z."/>
            <person name="Le Paslier M.C."/>
            <person name="Lippi Y."/>
            <person name="Lorenzon L."/>
            <person name="Mandel J.R."/>
            <person name="Marage G."/>
            <person name="Marchand G."/>
            <person name="Marquand E."/>
            <person name="Bret-Mestries E."/>
            <person name="Morien E."/>
            <person name="Nambeesan S."/>
            <person name="Nguyen T."/>
            <person name="Pegot-Espagnet P."/>
            <person name="Pouilly N."/>
            <person name="Raftis F."/>
            <person name="Sallet E."/>
            <person name="Schiex T."/>
            <person name="Thomas J."/>
            <person name="Vandecasteele C."/>
            <person name="Vares D."/>
            <person name="Vear F."/>
            <person name="Vautrin S."/>
            <person name="Crespi M."/>
            <person name="Mangin B."/>
            <person name="Burke J.M."/>
            <person name="Salse J."/>
            <person name="Munos S."/>
            <person name="Vincourt P."/>
            <person name="Rieseberg L.H."/>
            <person name="Langlade N.B."/>
        </authorList>
    </citation>
    <scope>NUCLEOTIDE SEQUENCE</scope>
    <source>
        <tissue evidence="1">Leaves</tissue>
    </source>
</reference>
<evidence type="ECO:0000313" key="1">
    <source>
        <dbReference type="EMBL" id="KAF5782295.1"/>
    </source>
</evidence>
<dbReference type="EMBL" id="MNCJ02000326">
    <property type="protein sequence ID" value="KAF5782295.1"/>
    <property type="molecule type" value="Genomic_DNA"/>
</dbReference>
<reference evidence="1" key="2">
    <citation type="submission" date="2020-06" db="EMBL/GenBank/DDBJ databases">
        <title>Helianthus annuus Genome sequencing and assembly Release 2.</title>
        <authorList>
            <person name="Gouzy J."/>
            <person name="Langlade N."/>
            <person name="Munos S."/>
        </authorList>
    </citation>
    <scope>NUCLEOTIDE SEQUENCE</scope>
    <source>
        <tissue evidence="1">Leaves</tissue>
    </source>
</reference>
<dbReference type="Gramene" id="mRNA:HanXRQr2_Chr11g0494231">
    <property type="protein sequence ID" value="CDS:HanXRQr2_Chr11g0494231.1"/>
    <property type="gene ID" value="HanXRQr2_Chr11g0494231"/>
</dbReference>